<evidence type="ECO:0000256" key="1">
    <source>
        <dbReference type="ARBA" id="ARBA00006484"/>
    </source>
</evidence>
<dbReference type="CDD" id="cd19481">
    <property type="entry name" value="RecA-like_protease"/>
    <property type="match status" value="1"/>
</dbReference>
<dbReference type="SUPFAM" id="SSF51735">
    <property type="entry name" value="NAD(P)-binding Rossmann-fold domains"/>
    <property type="match status" value="1"/>
</dbReference>
<dbReference type="Pfam" id="PF00106">
    <property type="entry name" value="adh_short"/>
    <property type="match status" value="1"/>
</dbReference>
<dbReference type="InterPro" id="IPR002347">
    <property type="entry name" value="SDR_fam"/>
</dbReference>
<evidence type="ECO:0000313" key="3">
    <source>
        <dbReference type="EMBL" id="KAK5060368.1"/>
    </source>
</evidence>
<dbReference type="Pfam" id="PF00004">
    <property type="entry name" value="AAA"/>
    <property type="match status" value="1"/>
</dbReference>
<gene>
    <name evidence="3" type="ORF">LTR69_005685</name>
</gene>
<organism evidence="3 4">
    <name type="scientific">Exophiala sideris</name>
    <dbReference type="NCBI Taxonomy" id="1016849"/>
    <lineage>
        <taxon>Eukaryota</taxon>
        <taxon>Fungi</taxon>
        <taxon>Dikarya</taxon>
        <taxon>Ascomycota</taxon>
        <taxon>Pezizomycotina</taxon>
        <taxon>Eurotiomycetes</taxon>
        <taxon>Chaetothyriomycetidae</taxon>
        <taxon>Chaetothyriales</taxon>
        <taxon>Herpotrichiellaceae</taxon>
        <taxon>Exophiala</taxon>
    </lineage>
</organism>
<dbReference type="EMBL" id="JAVRRF010000011">
    <property type="protein sequence ID" value="KAK5060368.1"/>
    <property type="molecule type" value="Genomic_DNA"/>
</dbReference>
<dbReference type="Gene3D" id="3.40.50.300">
    <property type="entry name" value="P-loop containing nucleotide triphosphate hydrolases"/>
    <property type="match status" value="1"/>
</dbReference>
<dbReference type="InterPro" id="IPR036291">
    <property type="entry name" value="NAD(P)-bd_dom_sf"/>
</dbReference>
<comment type="similarity">
    <text evidence="1">Belongs to the short-chain dehydrogenases/reductases (SDR) family.</text>
</comment>
<proteinExistence type="inferred from homology"/>
<dbReference type="InterPro" id="IPR051468">
    <property type="entry name" value="Fungal_SecMetab_SDRs"/>
</dbReference>
<name>A0ABR0JAR6_9EURO</name>
<evidence type="ECO:0000313" key="4">
    <source>
        <dbReference type="Proteomes" id="UP001345691"/>
    </source>
</evidence>
<reference evidence="3 4" key="1">
    <citation type="submission" date="2023-08" db="EMBL/GenBank/DDBJ databases">
        <title>Black Yeasts Isolated from many extreme environments.</title>
        <authorList>
            <person name="Coleine C."/>
            <person name="Stajich J.E."/>
            <person name="Selbmann L."/>
        </authorList>
    </citation>
    <scope>NUCLEOTIDE SEQUENCE [LARGE SCALE GENOMIC DNA]</scope>
    <source>
        <strain evidence="3 4">CCFEE 6328</strain>
    </source>
</reference>
<dbReference type="PRINTS" id="PR00081">
    <property type="entry name" value="GDHRDH"/>
</dbReference>
<dbReference type="Gene3D" id="3.40.50.720">
    <property type="entry name" value="NAD(P)-binding Rossmann-like Domain"/>
    <property type="match status" value="1"/>
</dbReference>
<dbReference type="Proteomes" id="UP001345691">
    <property type="component" value="Unassembled WGS sequence"/>
</dbReference>
<dbReference type="Gene3D" id="1.10.8.60">
    <property type="match status" value="1"/>
</dbReference>
<dbReference type="SUPFAM" id="SSF52540">
    <property type="entry name" value="P-loop containing nucleoside triphosphate hydrolases"/>
    <property type="match status" value="1"/>
</dbReference>
<sequence>MDIPEPFDAPREASNEVSKAYFQNASAPRINTDAVIFNSIQREHPGVDITNVPEFSANLKAYAAAGHGTIEKIEQTAAGQKIWPDSLKWTLFIPPTNRITGGNGTLVEITQFESYLYTWNQMSFLVYYANGRDGFSSYPQTMNQYILGDKKAASTLALAAGKWTSVLHGEIWVFNQGAWRKDSALYQSMLKARWEDVILDEDMKTDLVDTVERFFDSKDEYDRLRVPWKRGVIFYGPPGNGKTISIKATMHTLYKRNPPVSTLYVKSLVSFVPPVFSIETIFQKARQQAPCYLVFEDLDSVVTDNVRSFFLNAVDGISPNDGIFMIGSTNHLDRLDPGIANRPSRFDRKYLFPDPDYDQRVKYCKYWQGKLMDNADVEFPDEICEAAAEITDKFSFAYIQEAFVSALLSIVKGRGGHDVPQKHVRAMEELEEAWEVLEVADRDVRQAATPTKEKDLDNYILWRRLKHEIEKLRKELRNENVSNMSTPTTSVLVTGGNNGIGLAACQLFAAQPNYHCIMASRSLEKGQKALASIQSSNSSSSISLVHLDITSDTSIAAAVEEVKAKHGHLDVLINNAGICPMDFSRSVLRDCLETNAISPAMVTQAFAPLLLQSSGTPRLIYVTSQLGSIQLRGDSENVAYNEAYKTYRTSKAALNMLAACDAWEYRDKVKVFAYCPGYVITDLAGQREEKEKAGIAQSPEASARGLLAIAEGKRDEENGLFLHGEKTGELYPW</sequence>
<protein>
    <recommendedName>
        <fullName evidence="2">ATPase AAA-type core domain-containing protein</fullName>
    </recommendedName>
</protein>
<dbReference type="PANTHER" id="PTHR43544">
    <property type="entry name" value="SHORT-CHAIN DEHYDROGENASE/REDUCTASE"/>
    <property type="match status" value="1"/>
</dbReference>
<dbReference type="InterPro" id="IPR003959">
    <property type="entry name" value="ATPase_AAA_core"/>
</dbReference>
<dbReference type="PANTHER" id="PTHR43544:SF32">
    <property type="entry name" value="CHAIN DEHYDROGENASE, PUTATIVE (AFU_ORTHOLOGUE AFUA_5G01530)-RELATED"/>
    <property type="match status" value="1"/>
</dbReference>
<accession>A0ABR0JAR6</accession>
<dbReference type="InterPro" id="IPR027417">
    <property type="entry name" value="P-loop_NTPase"/>
</dbReference>
<keyword evidence="4" id="KW-1185">Reference proteome</keyword>
<feature type="domain" description="ATPase AAA-type core" evidence="2">
    <location>
        <begin position="232"/>
        <end position="353"/>
    </location>
</feature>
<comment type="caution">
    <text evidence="3">The sequence shown here is derived from an EMBL/GenBank/DDBJ whole genome shotgun (WGS) entry which is preliminary data.</text>
</comment>
<evidence type="ECO:0000259" key="2">
    <source>
        <dbReference type="Pfam" id="PF00004"/>
    </source>
</evidence>